<feature type="transmembrane region" description="Helical" evidence="1">
    <location>
        <begin position="289"/>
        <end position="307"/>
    </location>
</feature>
<dbReference type="Pfam" id="PF13387">
    <property type="entry name" value="Lnb_N"/>
    <property type="match status" value="1"/>
</dbReference>
<dbReference type="InterPro" id="IPR025178">
    <property type="entry name" value="Lnb_N"/>
</dbReference>
<keyword evidence="1" id="KW-0812">Transmembrane</keyword>
<comment type="caution">
    <text evidence="4">The sequence shown here is derived from an EMBL/GenBank/DDBJ whole genome shotgun (WGS) entry which is preliminary data.</text>
</comment>
<organism evidence="4 5">
    <name type="scientific">Chiayiivirga flava</name>
    <dbReference type="NCBI Taxonomy" id="659595"/>
    <lineage>
        <taxon>Bacteria</taxon>
        <taxon>Pseudomonadati</taxon>
        <taxon>Pseudomonadota</taxon>
        <taxon>Gammaproteobacteria</taxon>
        <taxon>Lysobacterales</taxon>
        <taxon>Lysobacteraceae</taxon>
        <taxon>Chiayiivirga</taxon>
    </lineage>
</organism>
<reference evidence="4 5" key="1">
    <citation type="submission" date="2020-08" db="EMBL/GenBank/DDBJ databases">
        <title>Genomic Encyclopedia of Type Strains, Phase IV (KMG-IV): sequencing the most valuable type-strain genomes for metagenomic binning, comparative biology and taxonomic classification.</title>
        <authorList>
            <person name="Goeker M."/>
        </authorList>
    </citation>
    <scope>NUCLEOTIDE SEQUENCE [LARGE SCALE GENOMIC DNA]</scope>
    <source>
        <strain evidence="4 5">DSM 24163</strain>
    </source>
</reference>
<dbReference type="Pfam" id="PF25221">
    <property type="entry name" value="5TMH_Lnb"/>
    <property type="match status" value="1"/>
</dbReference>
<evidence type="ECO:0000256" key="1">
    <source>
        <dbReference type="SAM" id="Phobius"/>
    </source>
</evidence>
<feature type="transmembrane region" description="Helical" evidence="1">
    <location>
        <begin position="253"/>
        <end position="277"/>
    </location>
</feature>
<feature type="domain" description="Lnb N-terminal periplasmic" evidence="2">
    <location>
        <begin position="1"/>
        <end position="127"/>
    </location>
</feature>
<keyword evidence="1" id="KW-1133">Transmembrane helix</keyword>
<dbReference type="InterPro" id="IPR057436">
    <property type="entry name" value="5TMH_Lnb"/>
</dbReference>
<dbReference type="AlphaFoldDB" id="A0A7W8D6W4"/>
<dbReference type="EMBL" id="JACHHP010000001">
    <property type="protein sequence ID" value="MBB5207378.1"/>
    <property type="molecule type" value="Genomic_DNA"/>
</dbReference>
<evidence type="ECO:0000259" key="2">
    <source>
        <dbReference type="Pfam" id="PF13387"/>
    </source>
</evidence>
<gene>
    <name evidence="4" type="ORF">HNQ52_000894</name>
</gene>
<feature type="transmembrane region" description="Helical" evidence="1">
    <location>
        <begin position="222"/>
        <end position="241"/>
    </location>
</feature>
<evidence type="ECO:0000259" key="3">
    <source>
        <dbReference type="Pfam" id="PF25221"/>
    </source>
</evidence>
<feature type="transmembrane region" description="Helical" evidence="1">
    <location>
        <begin position="346"/>
        <end position="362"/>
    </location>
</feature>
<evidence type="ECO:0000313" key="5">
    <source>
        <dbReference type="Proteomes" id="UP000521199"/>
    </source>
</evidence>
<accession>A0A7W8D6W4</accession>
<sequence length="367" mass="41082">MTMAPGEDYWARFGHNAILVDDPAAGTRTLYNYGYFDFEQPGFLTRFLRGRMLYELAALPMEQDLRGYEIDGRGVILQWLDVTPEQAFALRDFLVWNALPENKDYHYDYFLQNCSTKVRDALDDALGGTLKRQWQGRSHGFTYRSEALRLSSTLPWLYLGIHLGLGPFVDRPMTWWDEGYVPGRLADALREAKTADGGPLVVQELQLLPQRIALPPSSPPDWRWRFAFAGLGLALLFGLALHPRAPRAARVAGASAIGVLWLGFGLVGLGLLALWIATDHSAAWQNENALLFNPLCLLLLAAVPALARGDAPSRWLARFALAVAACACFAFFFKFLPFRIQSTGDWIALLLPLHLVLALRLRPARRA</sequence>
<protein>
    <recommendedName>
        <fullName evidence="6">DUF4105 domain-containing protein</fullName>
    </recommendedName>
</protein>
<name>A0A7W8D6W4_9GAMM</name>
<feature type="domain" description="Lnb-like transmembrane" evidence="3">
    <location>
        <begin position="259"/>
        <end position="356"/>
    </location>
</feature>
<keyword evidence="5" id="KW-1185">Reference proteome</keyword>
<dbReference type="Proteomes" id="UP000521199">
    <property type="component" value="Unassembled WGS sequence"/>
</dbReference>
<evidence type="ECO:0008006" key="6">
    <source>
        <dbReference type="Google" id="ProtNLM"/>
    </source>
</evidence>
<proteinExistence type="predicted"/>
<evidence type="ECO:0000313" key="4">
    <source>
        <dbReference type="EMBL" id="MBB5207378.1"/>
    </source>
</evidence>
<feature type="transmembrane region" description="Helical" evidence="1">
    <location>
        <begin position="319"/>
        <end position="340"/>
    </location>
</feature>
<keyword evidence="1" id="KW-0472">Membrane</keyword>